<name>A0A1E3NDM4_9ASCO</name>
<keyword evidence="5" id="KW-0493">Microtubule</keyword>
<keyword evidence="9" id="KW-1185">Reference proteome</keyword>
<comment type="similarity">
    <text evidence="2">Belongs to the CLASP family.</text>
</comment>
<dbReference type="RefSeq" id="XP_019015344.1">
    <property type="nucleotide sequence ID" value="XM_019160111.1"/>
</dbReference>
<dbReference type="InterPro" id="IPR024395">
    <property type="entry name" value="CLASP_N_dom"/>
</dbReference>
<dbReference type="GO" id="GO:1990023">
    <property type="term" value="C:mitotic spindle midzone"/>
    <property type="evidence" value="ECO:0007669"/>
    <property type="project" value="TreeGrafter"/>
</dbReference>
<dbReference type="EMBL" id="KV454008">
    <property type="protein sequence ID" value="ODQ44231.1"/>
    <property type="molecule type" value="Genomic_DNA"/>
</dbReference>
<evidence type="ECO:0000313" key="8">
    <source>
        <dbReference type="EMBL" id="ODQ44231.1"/>
    </source>
</evidence>
<dbReference type="GeneID" id="30176798"/>
<evidence type="ECO:0000256" key="5">
    <source>
        <dbReference type="ARBA" id="ARBA00022701"/>
    </source>
</evidence>
<accession>A0A1E3NDM4</accession>
<reference evidence="8 9" key="1">
    <citation type="journal article" date="2016" name="Proc. Natl. Acad. Sci. U.S.A.">
        <title>Comparative genomics of biotechnologically important yeasts.</title>
        <authorList>
            <person name="Riley R."/>
            <person name="Haridas S."/>
            <person name="Wolfe K.H."/>
            <person name="Lopes M.R."/>
            <person name="Hittinger C.T."/>
            <person name="Goeker M."/>
            <person name="Salamov A.A."/>
            <person name="Wisecaver J.H."/>
            <person name="Long T.M."/>
            <person name="Calvey C.H."/>
            <person name="Aerts A.L."/>
            <person name="Barry K.W."/>
            <person name="Choi C."/>
            <person name="Clum A."/>
            <person name="Coughlan A.Y."/>
            <person name="Deshpande S."/>
            <person name="Douglass A.P."/>
            <person name="Hanson S.J."/>
            <person name="Klenk H.-P."/>
            <person name="LaButti K.M."/>
            <person name="Lapidus A."/>
            <person name="Lindquist E.A."/>
            <person name="Lipzen A.M."/>
            <person name="Meier-Kolthoff J.P."/>
            <person name="Ohm R.A."/>
            <person name="Otillar R.P."/>
            <person name="Pangilinan J.L."/>
            <person name="Peng Y."/>
            <person name="Rokas A."/>
            <person name="Rosa C.A."/>
            <person name="Scheuner C."/>
            <person name="Sibirny A.A."/>
            <person name="Slot J.C."/>
            <person name="Stielow J.B."/>
            <person name="Sun H."/>
            <person name="Kurtzman C.P."/>
            <person name="Blackwell M."/>
            <person name="Grigoriev I.V."/>
            <person name="Jeffries T.W."/>
        </authorList>
    </citation>
    <scope>NUCLEOTIDE SEQUENCE [LARGE SCALE GENOMIC DNA]</scope>
    <source>
        <strain evidence="8 9">NRRL Y-2026</strain>
    </source>
</reference>
<evidence type="ECO:0000256" key="1">
    <source>
        <dbReference type="ARBA" id="ARBA00004186"/>
    </source>
</evidence>
<dbReference type="STRING" id="763406.A0A1E3NDM4"/>
<dbReference type="PANTHER" id="PTHR21567">
    <property type="entry name" value="CLASP"/>
    <property type="match status" value="1"/>
</dbReference>
<dbReference type="SUPFAM" id="SSF48371">
    <property type="entry name" value="ARM repeat"/>
    <property type="match status" value="1"/>
</dbReference>
<dbReference type="Pfam" id="PF12348">
    <property type="entry name" value="CLASP_N"/>
    <property type="match status" value="2"/>
</dbReference>
<dbReference type="GO" id="GO:0008017">
    <property type="term" value="F:microtubule binding"/>
    <property type="evidence" value="ECO:0007669"/>
    <property type="project" value="TreeGrafter"/>
</dbReference>
<evidence type="ECO:0000256" key="3">
    <source>
        <dbReference type="ARBA" id="ARBA00016012"/>
    </source>
</evidence>
<keyword evidence="6" id="KW-0131">Cell cycle</keyword>
<dbReference type="Proteomes" id="UP000094455">
    <property type="component" value="Unassembled WGS sequence"/>
</dbReference>
<dbReference type="GO" id="GO:0060172">
    <property type="term" value="P:astral microtubule depolymerization"/>
    <property type="evidence" value="ECO:0007669"/>
    <property type="project" value="TreeGrafter"/>
</dbReference>
<proteinExistence type="inferred from homology"/>
<evidence type="ECO:0000313" key="9">
    <source>
        <dbReference type="Proteomes" id="UP000094455"/>
    </source>
</evidence>
<dbReference type="InterPro" id="IPR011989">
    <property type="entry name" value="ARM-like"/>
</dbReference>
<feature type="domain" description="CLASP N-terminal" evidence="7">
    <location>
        <begin position="299"/>
        <end position="518"/>
    </location>
</feature>
<evidence type="ECO:0000256" key="2">
    <source>
        <dbReference type="ARBA" id="ARBA00009549"/>
    </source>
</evidence>
<dbReference type="PANTHER" id="PTHR21567:SF9">
    <property type="entry name" value="CLIP-ASSOCIATING PROTEIN"/>
    <property type="match status" value="1"/>
</dbReference>
<dbReference type="GO" id="GO:0051301">
    <property type="term" value="P:cell division"/>
    <property type="evidence" value="ECO:0007669"/>
    <property type="project" value="UniProtKB-KW"/>
</dbReference>
<keyword evidence="4" id="KW-0132">Cell division</keyword>
<gene>
    <name evidence="8" type="ORF">PICMEDRAFT_13773</name>
</gene>
<organism evidence="8 9">
    <name type="scientific">Pichia membranifaciens NRRL Y-2026</name>
    <dbReference type="NCBI Taxonomy" id="763406"/>
    <lineage>
        <taxon>Eukaryota</taxon>
        <taxon>Fungi</taxon>
        <taxon>Dikarya</taxon>
        <taxon>Ascomycota</taxon>
        <taxon>Saccharomycotina</taxon>
        <taxon>Pichiomycetes</taxon>
        <taxon>Pichiales</taxon>
        <taxon>Pichiaceae</taxon>
        <taxon>Pichia</taxon>
    </lineage>
</organism>
<sequence>MQNYHDYDAGAVMLDAVHADDLSTVETAITNFKQYIKRNLVDLDYALPYVTFLISMYETKDLAVLSFSTLCHLIKRISIQDPSVLQHVYDPVVPFLLHRLADHKDSIKMTALKSLKTCIDSCVSRNIDSLIRFLIQDGLMIDDAQIQITVIDILDQIIDPNSNFNFSFKMVLSASVKLLKSRNFTVSSKSADLIKVYFTLINPNNNTAKSDLLNDLISNDVPERILTNLLKSIDGSLYKKYISLTNPDQSSQVSDLASNVDKLNYMLDQTPNWNIDDSSLSVVGENDDVNYEALLFESEQLFEGKETEKNWKSRQQFIIKVRQILRGKSFLLNIDSSLAFVKEIRDRVTKGMLSLRTTLSNNSCQLCKELVIHMGSFLDFTFIEPLLMSLLRLTSARKIMQHQNANVAIIAILLYINLNPKVFSILNATIQEKNIQPRVYTGNWIQLILLKYYSPQNLENFYFLVESIEGIMIKGISDPIPQVKDAMRNAFWTLCEFDSSYETKITKKLDFAIVRALERSKNVYLNSNNIKSKQMQKREPIKDQISDFEKEEHLPPQDSYPISRKEQNKVMDKENIQLQYEPIRKSIRSESLDEARMTQKKKQHVLRNHTVDVNPSATILETNYAASTNNDDLVDEFTGRIKRENVIYEEITSDSKALQAEGFSKLLKENDSSLTIKFHGALNNLTILNADLFNLIFMEGNEKFFRKISSYLSTENTLRLFCLYLIKSGDYNRIDFVINELSLEDTCLSIINILNLSIDASKIDNINLSIQYIKNRFKIIHSILKIFNALIALKRNIIKSYLLSSIFECLFLSFGIVDDDLIKKEYVSTFNICLQEYDDLFKRSLKEVKDPALKKEIHISLSLPVDDEDADQGDVEMFKEVDGEKEKEGENTKFLSPFKIDAEEFDDNIDGMTKVIPKLKSFEPGNENKKQPLKNTVVSDFTMIFPKHAGSKLFDFDKIEIKHEETDRDMSVGVDEVISQIEKDDERSEMEDVEEIGSEVGSEHIGDAEDRAEVAPKTMTEGSRIESDEPFEGKEFAAEETHDDIMPEKEKSILSDSTPDMNQLTIDENKEMGGYLGLVVKEILQYEPAEDFKAASVLNSLNDIETLSWVLSNADSVDRSELYAKLAEQLRGEHQIECLAVLKYFYDMWPEEIDASVIRVFNEIISNTTTATELFLGVLEIVELVDVKVLVSVGKIHSLHPRLQEIVLRCILQRMQSNRVDCEDIFMIERIINRGCEHDDSFIRMNSYLIYKEMYRMFIDKTCDSQGIELVDYVTVDGMKDSIKLFCGVPVSLEE</sequence>
<keyword evidence="6" id="KW-0498">Mitosis</keyword>
<feature type="domain" description="CLASP N-terminal" evidence="7">
    <location>
        <begin position="26"/>
        <end position="137"/>
    </location>
</feature>
<evidence type="ECO:0000256" key="4">
    <source>
        <dbReference type="ARBA" id="ARBA00022618"/>
    </source>
</evidence>
<evidence type="ECO:0000259" key="7">
    <source>
        <dbReference type="Pfam" id="PF12348"/>
    </source>
</evidence>
<dbReference type="GO" id="GO:0005815">
    <property type="term" value="C:microtubule organizing center"/>
    <property type="evidence" value="ECO:0007669"/>
    <property type="project" value="TreeGrafter"/>
</dbReference>
<dbReference type="Gene3D" id="1.25.10.10">
    <property type="entry name" value="Leucine-rich Repeat Variant"/>
    <property type="match status" value="2"/>
</dbReference>
<evidence type="ECO:0000256" key="6">
    <source>
        <dbReference type="ARBA" id="ARBA00022776"/>
    </source>
</evidence>
<dbReference type="InterPro" id="IPR016024">
    <property type="entry name" value="ARM-type_fold"/>
</dbReference>
<dbReference type="GO" id="GO:0090307">
    <property type="term" value="P:mitotic spindle assembly"/>
    <property type="evidence" value="ECO:0007669"/>
    <property type="project" value="TreeGrafter"/>
</dbReference>
<dbReference type="OrthoDB" id="46159at2759"/>
<dbReference type="GO" id="GO:0005881">
    <property type="term" value="C:cytoplasmic microtubule"/>
    <property type="evidence" value="ECO:0007669"/>
    <property type="project" value="TreeGrafter"/>
</dbReference>
<dbReference type="GO" id="GO:0005876">
    <property type="term" value="C:spindle microtubule"/>
    <property type="evidence" value="ECO:0007669"/>
    <property type="project" value="TreeGrafter"/>
</dbReference>
<protein>
    <recommendedName>
        <fullName evidence="3">Protein STU1</fullName>
    </recommendedName>
</protein>
<comment type="subcellular location">
    <subcellularLocation>
        <location evidence="1">Cytoplasm</location>
        <location evidence="1">Cytoskeleton</location>
        <location evidence="1">Spindle</location>
    </subcellularLocation>
</comment>